<dbReference type="EMBL" id="JACHCA010000007">
    <property type="protein sequence ID" value="MBB6128783.1"/>
    <property type="molecule type" value="Genomic_DNA"/>
</dbReference>
<dbReference type="Pfam" id="PF08327">
    <property type="entry name" value="AHSA1"/>
    <property type="match status" value="1"/>
</dbReference>
<evidence type="ECO:0000256" key="1">
    <source>
        <dbReference type="ARBA" id="ARBA00006817"/>
    </source>
</evidence>
<dbReference type="Proteomes" id="UP000541583">
    <property type="component" value="Unassembled WGS sequence"/>
</dbReference>
<keyword evidence="5" id="KW-1185">Reference proteome</keyword>
<gene>
    <name evidence="4" type="ORF">HDF22_002906</name>
    <name evidence="3" type="ORF">HDF23_003859</name>
</gene>
<evidence type="ECO:0000313" key="4">
    <source>
        <dbReference type="EMBL" id="MBB6128783.1"/>
    </source>
</evidence>
<dbReference type="RefSeq" id="WP_076375168.1">
    <property type="nucleotide sequence ID" value="NZ_FTMG01000010.1"/>
</dbReference>
<dbReference type="EMBL" id="JACHCB010000010">
    <property type="protein sequence ID" value="MBB6111092.1"/>
    <property type="molecule type" value="Genomic_DNA"/>
</dbReference>
<dbReference type="CDD" id="cd07814">
    <property type="entry name" value="SRPBCC_CalC_Aha1-like"/>
    <property type="match status" value="1"/>
</dbReference>
<reference evidence="5 6" key="1">
    <citation type="submission" date="2020-08" db="EMBL/GenBank/DDBJ databases">
        <title>Genomic Encyclopedia of Type Strains, Phase IV (KMG-V): Genome sequencing to study the core and pangenomes of soil and plant-associated prokaryotes.</title>
        <authorList>
            <person name="Whitman W."/>
        </authorList>
    </citation>
    <scope>NUCLEOTIDE SEQUENCE [LARGE SCALE GENOMIC DNA]</scope>
    <source>
        <strain evidence="3 5">ANJLi2</strain>
        <strain evidence="4 6">MP601</strain>
    </source>
</reference>
<proteinExistence type="inferred from homology"/>
<dbReference type="SUPFAM" id="SSF55961">
    <property type="entry name" value="Bet v1-like"/>
    <property type="match status" value="1"/>
</dbReference>
<feature type="domain" description="Activator of Hsp90 ATPase homologue 1/2-like C-terminal" evidence="2">
    <location>
        <begin position="19"/>
        <end position="126"/>
    </location>
</feature>
<evidence type="ECO:0000259" key="2">
    <source>
        <dbReference type="Pfam" id="PF08327"/>
    </source>
</evidence>
<comment type="similarity">
    <text evidence="1">Belongs to the AHA1 family.</text>
</comment>
<comment type="caution">
    <text evidence="4">The sequence shown here is derived from an EMBL/GenBank/DDBJ whole genome shotgun (WGS) entry which is preliminary data.</text>
</comment>
<dbReference type="STRING" id="354630.SAMN05421821_110111"/>
<organism evidence="4 6">
    <name type="scientific">Mucilaginibacter lappiensis</name>
    <dbReference type="NCBI Taxonomy" id="354630"/>
    <lineage>
        <taxon>Bacteria</taxon>
        <taxon>Pseudomonadati</taxon>
        <taxon>Bacteroidota</taxon>
        <taxon>Sphingobacteriia</taxon>
        <taxon>Sphingobacteriales</taxon>
        <taxon>Sphingobacteriaceae</taxon>
        <taxon>Mucilaginibacter</taxon>
    </lineage>
</organism>
<dbReference type="AlphaFoldDB" id="A0A1N7CZV1"/>
<evidence type="ECO:0000313" key="3">
    <source>
        <dbReference type="EMBL" id="MBB6111092.1"/>
    </source>
</evidence>
<evidence type="ECO:0000313" key="5">
    <source>
        <dbReference type="Proteomes" id="UP000541583"/>
    </source>
</evidence>
<dbReference type="Proteomes" id="UP000548326">
    <property type="component" value="Unassembled WGS sequence"/>
</dbReference>
<sequence length="144" mass="16478">MSVDNSQSFSINHYFPVLAELVLDAWLDPEIMKLWMFKSPTNKITDIKVEPWINGNFSILELEHGEEIDHFGQYKELIEPNRLVFTLEVPKHFAGVTLVEVDIESDTAGCKLTLTQTGVSADVTRPAWIRMMEDLDVVLRQNSQ</sequence>
<dbReference type="Gene3D" id="3.30.530.20">
    <property type="match status" value="1"/>
</dbReference>
<dbReference type="InterPro" id="IPR023393">
    <property type="entry name" value="START-like_dom_sf"/>
</dbReference>
<name>A0A1N7CZV1_9SPHI</name>
<evidence type="ECO:0000313" key="6">
    <source>
        <dbReference type="Proteomes" id="UP000548326"/>
    </source>
</evidence>
<dbReference type="OrthoDB" id="190358at2"/>
<protein>
    <submittedName>
        <fullName evidence="4">Uncharacterized protein YndB with AHSA1/START domain</fullName>
    </submittedName>
</protein>
<accession>A0A1N7CZV1</accession>
<dbReference type="InterPro" id="IPR013538">
    <property type="entry name" value="ASHA1/2-like_C"/>
</dbReference>